<dbReference type="Proteomes" id="UP000292082">
    <property type="component" value="Unassembled WGS sequence"/>
</dbReference>
<dbReference type="InterPro" id="IPR002042">
    <property type="entry name" value="Uricase"/>
</dbReference>
<evidence type="ECO:0000256" key="3">
    <source>
        <dbReference type="ARBA" id="ARBA00022631"/>
    </source>
</evidence>
<gene>
    <name evidence="7" type="ORF">BD310DRAFT_876998</name>
</gene>
<dbReference type="Gene3D" id="3.10.270.10">
    <property type="entry name" value="Urate Oxidase"/>
    <property type="match status" value="1"/>
</dbReference>
<dbReference type="PANTHER" id="PTHR42874:SF1">
    <property type="entry name" value="URICASE"/>
    <property type="match status" value="1"/>
</dbReference>
<comment type="function">
    <text evidence="5">Catalyzes the oxidation of uric acid to 5-hydroxyisourate, which is further processed to form (S)-allantoin.</text>
</comment>
<dbReference type="GO" id="GO:0019628">
    <property type="term" value="P:urate catabolic process"/>
    <property type="evidence" value="ECO:0007669"/>
    <property type="project" value="UniProtKB-UniPathway"/>
</dbReference>
<reference evidence="7 8" key="1">
    <citation type="submission" date="2019-01" db="EMBL/GenBank/DDBJ databases">
        <title>Draft genome sequences of three monokaryotic isolates of the white-rot basidiomycete fungus Dichomitus squalens.</title>
        <authorList>
            <consortium name="DOE Joint Genome Institute"/>
            <person name="Lopez S.C."/>
            <person name="Andreopoulos B."/>
            <person name="Pangilinan J."/>
            <person name="Lipzen A."/>
            <person name="Riley R."/>
            <person name="Ahrendt S."/>
            <person name="Ng V."/>
            <person name="Barry K."/>
            <person name="Daum C."/>
            <person name="Grigoriev I.V."/>
            <person name="Hilden K.S."/>
            <person name="Makela M.R."/>
            <person name="de Vries R.P."/>
        </authorList>
    </citation>
    <scope>NUCLEOTIDE SEQUENCE [LARGE SCALE GENOMIC DNA]</scope>
    <source>
        <strain evidence="7 8">CBS 464.89</strain>
    </source>
</reference>
<evidence type="ECO:0000256" key="1">
    <source>
        <dbReference type="ARBA" id="ARBA00004831"/>
    </source>
</evidence>
<evidence type="ECO:0000256" key="5">
    <source>
        <dbReference type="RuleBase" id="RU004455"/>
    </source>
</evidence>
<keyword evidence="3 5" id="KW-0659">Purine metabolism</keyword>
<comment type="catalytic activity">
    <reaction evidence="5">
        <text>urate + O2 + H2O = 5-hydroxyisourate + H2O2</text>
        <dbReference type="Rhea" id="RHEA:21368"/>
        <dbReference type="ChEBI" id="CHEBI:15377"/>
        <dbReference type="ChEBI" id="CHEBI:15379"/>
        <dbReference type="ChEBI" id="CHEBI:16240"/>
        <dbReference type="ChEBI" id="CHEBI:17775"/>
        <dbReference type="ChEBI" id="CHEBI:18072"/>
        <dbReference type="EC" id="1.7.3.3"/>
    </reaction>
</comment>
<accession>A0A4Q9NYF5</accession>
<dbReference type="AlphaFoldDB" id="A0A4Q9NYF5"/>
<protein>
    <recommendedName>
        <fullName evidence="5">Uricase</fullName>
        <ecNumber evidence="5">1.7.3.3</ecNumber>
    </recommendedName>
</protein>
<dbReference type="Pfam" id="PF01014">
    <property type="entry name" value="Uricase"/>
    <property type="match status" value="2"/>
</dbReference>
<feature type="compositionally biased region" description="Polar residues" evidence="6">
    <location>
        <begin position="184"/>
        <end position="194"/>
    </location>
</feature>
<evidence type="ECO:0000256" key="2">
    <source>
        <dbReference type="ARBA" id="ARBA00009760"/>
    </source>
</evidence>
<dbReference type="PANTHER" id="PTHR42874">
    <property type="entry name" value="URICASE"/>
    <property type="match status" value="1"/>
</dbReference>
<dbReference type="UniPathway" id="UPA00394">
    <property type="reaction ID" value="UER00650"/>
</dbReference>
<comment type="pathway">
    <text evidence="1">Purine metabolism; urate degradation; (S)-allantoin from urate: step 1/3.</text>
</comment>
<sequence length="291" mass="31784">MYDNVWEPHSYLSHAHHGKDKVRILPVFRDGAWHSIVECNVTVLVEGDIDISYTQADNFVVVATGSRAARGTDVAKTSPHVLVPKRFALHLRSPILRWQHVPTSQGPSQTPKEHSHAFYRDGDERRTVEVKIDASAGKDKIVTRVTSGLKDLLVIKTTGSAFESFVRDEYTAVVEFTTVSSRPQSVSPTYTSAPRVSVPKPADGQGKVFDAPFSGDTAKGTPWDVEESASVLQATLYKMGQRIIAENSHITSIPVDLKYIGIDSTSPPNAEVSLPVAHPSGLMIAATVCRQ</sequence>
<keyword evidence="4 5" id="KW-0560">Oxidoreductase</keyword>
<dbReference type="PRINTS" id="PR00093">
    <property type="entry name" value="URICASE"/>
</dbReference>
<name>A0A4Q9NYF5_9APHY</name>
<evidence type="ECO:0000313" key="8">
    <source>
        <dbReference type="Proteomes" id="UP000292082"/>
    </source>
</evidence>
<evidence type="ECO:0000256" key="4">
    <source>
        <dbReference type="ARBA" id="ARBA00023002"/>
    </source>
</evidence>
<dbReference type="GO" id="GO:0004846">
    <property type="term" value="F:urate oxidase activity"/>
    <property type="evidence" value="ECO:0007669"/>
    <property type="project" value="UniProtKB-EC"/>
</dbReference>
<evidence type="ECO:0000313" key="7">
    <source>
        <dbReference type="EMBL" id="TBU59551.1"/>
    </source>
</evidence>
<dbReference type="EC" id="1.7.3.3" evidence="5"/>
<feature type="region of interest" description="Disordered" evidence="6">
    <location>
        <begin position="184"/>
        <end position="205"/>
    </location>
</feature>
<dbReference type="STRING" id="114155.A0A4Q9NYF5"/>
<dbReference type="EMBL" id="ML145113">
    <property type="protein sequence ID" value="TBU59551.1"/>
    <property type="molecule type" value="Genomic_DNA"/>
</dbReference>
<dbReference type="GO" id="GO:0005777">
    <property type="term" value="C:peroxisome"/>
    <property type="evidence" value="ECO:0007669"/>
    <property type="project" value="TreeGrafter"/>
</dbReference>
<keyword evidence="8" id="KW-1185">Reference proteome</keyword>
<organism evidence="7 8">
    <name type="scientific">Dichomitus squalens</name>
    <dbReference type="NCBI Taxonomy" id="114155"/>
    <lineage>
        <taxon>Eukaryota</taxon>
        <taxon>Fungi</taxon>
        <taxon>Dikarya</taxon>
        <taxon>Basidiomycota</taxon>
        <taxon>Agaricomycotina</taxon>
        <taxon>Agaricomycetes</taxon>
        <taxon>Polyporales</taxon>
        <taxon>Polyporaceae</taxon>
        <taxon>Dichomitus</taxon>
    </lineage>
</organism>
<proteinExistence type="inferred from homology"/>
<dbReference type="GO" id="GO:0006145">
    <property type="term" value="P:purine nucleobase catabolic process"/>
    <property type="evidence" value="ECO:0007669"/>
    <property type="project" value="TreeGrafter"/>
</dbReference>
<evidence type="ECO:0000256" key="6">
    <source>
        <dbReference type="SAM" id="MobiDB-lite"/>
    </source>
</evidence>
<comment type="similarity">
    <text evidence="2 5">Belongs to the uricase family.</text>
</comment>
<dbReference type="SUPFAM" id="SSF55620">
    <property type="entry name" value="Tetrahydrobiopterin biosynthesis enzymes-like"/>
    <property type="match status" value="2"/>
</dbReference>